<dbReference type="InterPro" id="IPR000904">
    <property type="entry name" value="Sec7_dom"/>
</dbReference>
<feature type="compositionally biased region" description="Polar residues" evidence="1">
    <location>
        <begin position="294"/>
        <end position="303"/>
    </location>
</feature>
<dbReference type="InterPro" id="IPR023394">
    <property type="entry name" value="Sec7_C_sf"/>
</dbReference>
<evidence type="ECO:0000256" key="1">
    <source>
        <dbReference type="SAM" id="MobiDB-lite"/>
    </source>
</evidence>
<dbReference type="Pfam" id="PF15410">
    <property type="entry name" value="PH_9"/>
    <property type="match status" value="1"/>
</dbReference>
<proteinExistence type="predicted"/>
<dbReference type="PANTHER" id="PTHR10663">
    <property type="entry name" value="GUANYL-NUCLEOTIDE EXCHANGE FACTOR"/>
    <property type="match status" value="1"/>
</dbReference>
<feature type="compositionally biased region" description="Polar residues" evidence="1">
    <location>
        <begin position="1"/>
        <end position="14"/>
    </location>
</feature>
<feature type="compositionally biased region" description="Polar residues" evidence="1">
    <location>
        <begin position="246"/>
        <end position="257"/>
    </location>
</feature>
<feature type="region of interest" description="Disordered" evidence="1">
    <location>
        <begin position="342"/>
        <end position="366"/>
    </location>
</feature>
<dbReference type="GO" id="GO:0032012">
    <property type="term" value="P:regulation of ARF protein signal transduction"/>
    <property type="evidence" value="ECO:0007669"/>
    <property type="project" value="InterPro"/>
</dbReference>
<dbReference type="InterPro" id="IPR041681">
    <property type="entry name" value="PH_9"/>
</dbReference>
<feature type="compositionally biased region" description="Polar residues" evidence="1">
    <location>
        <begin position="219"/>
        <end position="235"/>
    </location>
</feature>
<feature type="region of interest" description="Disordered" evidence="1">
    <location>
        <begin position="774"/>
        <end position="796"/>
    </location>
</feature>
<accession>A0AAV0AXH2</accession>
<feature type="compositionally biased region" description="Polar residues" evidence="1">
    <location>
        <begin position="900"/>
        <end position="921"/>
    </location>
</feature>
<name>A0AAV0AXH2_PHAPC</name>
<dbReference type="PROSITE" id="PS50003">
    <property type="entry name" value="PH_DOMAIN"/>
    <property type="match status" value="1"/>
</dbReference>
<dbReference type="SMART" id="SM00233">
    <property type="entry name" value="PH"/>
    <property type="match status" value="1"/>
</dbReference>
<organism evidence="4 5">
    <name type="scientific">Phakopsora pachyrhizi</name>
    <name type="common">Asian soybean rust disease fungus</name>
    <dbReference type="NCBI Taxonomy" id="170000"/>
    <lineage>
        <taxon>Eukaryota</taxon>
        <taxon>Fungi</taxon>
        <taxon>Dikarya</taxon>
        <taxon>Basidiomycota</taxon>
        <taxon>Pucciniomycotina</taxon>
        <taxon>Pucciniomycetes</taxon>
        <taxon>Pucciniales</taxon>
        <taxon>Phakopsoraceae</taxon>
        <taxon>Phakopsora</taxon>
    </lineage>
</organism>
<dbReference type="Gene3D" id="2.30.29.30">
    <property type="entry name" value="Pleckstrin-homology domain (PH domain)/Phosphotyrosine-binding domain (PTB)"/>
    <property type="match status" value="1"/>
</dbReference>
<dbReference type="Gene3D" id="1.10.1000.11">
    <property type="entry name" value="Arf Nucleotide-binding Site Opener,domain 2"/>
    <property type="match status" value="1"/>
</dbReference>
<feature type="region of interest" description="Disordered" evidence="1">
    <location>
        <begin position="605"/>
        <end position="636"/>
    </location>
</feature>
<dbReference type="GO" id="GO:0005085">
    <property type="term" value="F:guanyl-nucleotide exchange factor activity"/>
    <property type="evidence" value="ECO:0007669"/>
    <property type="project" value="InterPro"/>
</dbReference>
<dbReference type="InterPro" id="IPR001849">
    <property type="entry name" value="PH_domain"/>
</dbReference>
<feature type="region of interest" description="Disordered" evidence="1">
    <location>
        <begin position="1211"/>
        <end position="1262"/>
    </location>
</feature>
<evidence type="ECO:0000313" key="4">
    <source>
        <dbReference type="EMBL" id="CAH7674732.1"/>
    </source>
</evidence>
<feature type="region of interest" description="Disordered" evidence="1">
    <location>
        <begin position="836"/>
        <end position="881"/>
    </location>
</feature>
<dbReference type="SUPFAM" id="SSF48425">
    <property type="entry name" value="Sec7 domain"/>
    <property type="match status" value="1"/>
</dbReference>
<protein>
    <submittedName>
        <fullName evidence="4">Expressed protein</fullName>
    </submittedName>
</protein>
<evidence type="ECO:0000313" key="5">
    <source>
        <dbReference type="Proteomes" id="UP001153365"/>
    </source>
</evidence>
<feature type="domain" description="PH" evidence="2">
    <location>
        <begin position="988"/>
        <end position="1129"/>
    </location>
</feature>
<evidence type="ECO:0000259" key="3">
    <source>
        <dbReference type="PROSITE" id="PS50190"/>
    </source>
</evidence>
<dbReference type="Proteomes" id="UP001153365">
    <property type="component" value="Unassembled WGS sequence"/>
</dbReference>
<comment type="caution">
    <text evidence="4">The sequence shown here is derived from an EMBL/GenBank/DDBJ whole genome shotgun (WGS) entry which is preliminary data.</text>
</comment>
<dbReference type="InterPro" id="IPR011993">
    <property type="entry name" value="PH-like_dom_sf"/>
</dbReference>
<dbReference type="SMART" id="SM00222">
    <property type="entry name" value="Sec7"/>
    <property type="match status" value="1"/>
</dbReference>
<feature type="compositionally biased region" description="Polar residues" evidence="1">
    <location>
        <begin position="848"/>
        <end position="857"/>
    </location>
</feature>
<sequence length="1422" mass="155703">MVNGSSPISHSQNAPGRVSPAQLYHKSSGSFSSSIPNLVNPERLESHHISSNSDIPQSVIRISSESKPSDVTQTSSRGQSSALLFSHSAPISSSSSLPNASHSSVSSGPALSSSLFSPPHLAWSHGLPLAFKNACAQPNPAVGRNRSLTEDSSSSSLKTLNNYSPRIMNYASPSPSQSFRSPYISTYSESNCRRLSPSPRNSLARLTDQDREEPESRLRSTPSIRLVASSNSVGGYNQDMLHHHTTNQTSGFMSANSSPRLASTLSFGPSPASSSSPLFFNRPRPDLNHMIHLNPTNNKTSSFPPSPNLRGSPLSGTYNELCKSHKSEKIASTGLGLGLSIAGRSDSQKSSLSEEGQVGRDDEQHSKKLCHKISDINDSTGSRSSSTVSGLAILHMDLNSGRARQSIDSNSHTTASTPEPSLQVYKPDSTLSVHSLSHAQDSVMIDHSLSISENASKLAALFWDDDERLIKKDKLMEWLGGLESQSNQALNKLKSLTLKEYMAKFDFEGLRIDMGLRKLCTKLYIKGETQQVDRILAEFSKRFWDQNRTNLYFNTDMVHALSYSMLLLNTDLHVVDYHSRMSRSQFIKNTLETVYAQLPENLDDGSLLSSRDDDGGYQKASGGESNITSGESNEQGIPARASFENGIRRRRNSLADWSVRSNAPPARSSLDRWKEVFGRHNDAMDPQQSTFANYWSGNITSAENDSYSFAKSNLPHGGVSPQSVISTSRIPGLESSATTMSSDRDCPIEGVKGMKAVDDAINVVSSSSTSVSTTNSASYFSGGEQGRLEVEDSDRGRRRGSCFNMVENFSRSQFDKEIEVLLKDVYVSIKSQPIFNSARSDSPLRPGIQNSITLQRASSRRSPHSMLSSDRSGSGAGAGSKRASFRGLGGLLFAGPEISTGATRSISPTPSVGSTTQSACSMASGPQGYASTTGSHALTSLTTPSIGFVSNLSQSIIKELQEEESDENKDDTDQLGDDYEELALLGPPWAKEGILQRKQYWSSKGKRHKDKSWIQVFVVIAKGSLKMFRFGESSLGVGQSGGGSHIGEGDCQPPSDQARVGGGNWLVNAQIIGELSLSHSLTSALPSGYSKERPFAFVMTLSSGASYFFQAGTEELVNEWVSTCNYWSARLSKEPLTGGVSNMEYGWNQISDLDVAINAAGRNSSRGLIVKEKSHSPNKASQADSQDQEEMMSIMSGNSGHSHKSRKLRSRFFNGSNHSGHHHRHFLPPLPTLSPQSVSDGKRELNLSGLRPEDASDLNSPEEVTSEIKTRIPEFSPPALQCESIAAPTTPTSIQTFSSSFTQQFKNINVDKVTICDWNPPVPPLATSRLSEVEQLESLKKHNLFLRRELEKHNQLRRPMIDLFRNRPLNLQKSKLNWEKKSQYLLTEIIKYSTYIDRLEESVRLRREIHLERRANFEEAKE</sequence>
<dbReference type="InterPro" id="IPR035999">
    <property type="entry name" value="Sec7_dom_sf"/>
</dbReference>
<feature type="compositionally biased region" description="Basic and acidic residues" evidence="1">
    <location>
        <begin position="786"/>
        <end position="795"/>
    </location>
</feature>
<feature type="compositionally biased region" description="Low complexity" evidence="1">
    <location>
        <begin position="864"/>
        <end position="881"/>
    </location>
</feature>
<keyword evidence="5" id="KW-1185">Reference proteome</keyword>
<feature type="region of interest" description="Disordered" evidence="1">
    <location>
        <begin position="402"/>
        <end position="421"/>
    </location>
</feature>
<dbReference type="PANTHER" id="PTHR10663:SF373">
    <property type="entry name" value="PH AND SEC7 DOMAIN-CONTAINING PROTEIN C11E3.11C"/>
    <property type="match status" value="1"/>
</dbReference>
<feature type="region of interest" description="Disordered" evidence="1">
    <location>
        <begin position="293"/>
        <end position="316"/>
    </location>
</feature>
<feature type="region of interest" description="Disordered" evidence="1">
    <location>
        <begin position="189"/>
        <end position="257"/>
    </location>
</feature>
<reference evidence="4" key="1">
    <citation type="submission" date="2022-06" db="EMBL/GenBank/DDBJ databases">
        <authorList>
            <consortium name="SYNGENTA / RWTH Aachen University"/>
        </authorList>
    </citation>
    <scope>NUCLEOTIDE SEQUENCE</scope>
</reference>
<feature type="region of interest" description="Disordered" evidence="1">
    <location>
        <begin position="1"/>
        <end position="27"/>
    </location>
</feature>
<gene>
    <name evidence="4" type="ORF">PPACK8108_LOCUS9664</name>
</gene>
<feature type="compositionally biased region" description="Polar residues" evidence="1">
    <location>
        <begin position="402"/>
        <end position="420"/>
    </location>
</feature>
<feature type="region of interest" description="Disordered" evidence="1">
    <location>
        <begin position="900"/>
        <end position="927"/>
    </location>
</feature>
<dbReference type="Pfam" id="PF01369">
    <property type="entry name" value="Sec7"/>
    <property type="match status" value="1"/>
</dbReference>
<dbReference type="PROSITE" id="PS50190">
    <property type="entry name" value="SEC7"/>
    <property type="match status" value="1"/>
</dbReference>
<evidence type="ECO:0000259" key="2">
    <source>
        <dbReference type="PROSITE" id="PS50003"/>
    </source>
</evidence>
<feature type="compositionally biased region" description="Basic and acidic residues" evidence="1">
    <location>
        <begin position="357"/>
        <end position="366"/>
    </location>
</feature>
<dbReference type="SUPFAM" id="SSF50729">
    <property type="entry name" value="PH domain-like"/>
    <property type="match status" value="1"/>
</dbReference>
<feature type="region of interest" description="Disordered" evidence="1">
    <location>
        <begin position="1168"/>
        <end position="1190"/>
    </location>
</feature>
<feature type="domain" description="SEC7" evidence="3">
    <location>
        <begin position="418"/>
        <end position="623"/>
    </location>
</feature>
<dbReference type="EMBL" id="CALTRL010002123">
    <property type="protein sequence ID" value="CAH7674732.1"/>
    <property type="molecule type" value="Genomic_DNA"/>
</dbReference>
<feature type="compositionally biased region" description="Polar residues" evidence="1">
    <location>
        <begin position="623"/>
        <end position="635"/>
    </location>
</feature>